<keyword evidence="3" id="KW-1185">Reference proteome</keyword>
<keyword evidence="1" id="KW-1133">Transmembrane helix</keyword>
<dbReference type="EMBL" id="VOOR01000003">
    <property type="protein sequence ID" value="TXB68865.1"/>
    <property type="molecule type" value="Genomic_DNA"/>
</dbReference>
<feature type="transmembrane region" description="Helical" evidence="1">
    <location>
        <begin position="88"/>
        <end position="104"/>
    </location>
</feature>
<keyword evidence="1" id="KW-0812">Transmembrane</keyword>
<feature type="transmembrane region" description="Helical" evidence="1">
    <location>
        <begin position="186"/>
        <end position="207"/>
    </location>
</feature>
<reference evidence="2 3" key="1">
    <citation type="submission" date="2019-08" db="EMBL/GenBank/DDBJ databases">
        <title>Genome of Phaeodactylibacter luteus.</title>
        <authorList>
            <person name="Bowman J.P."/>
        </authorList>
    </citation>
    <scope>NUCLEOTIDE SEQUENCE [LARGE SCALE GENOMIC DNA]</scope>
    <source>
        <strain evidence="2 3">KCTC 42180</strain>
    </source>
</reference>
<dbReference type="RefSeq" id="WP_147165752.1">
    <property type="nucleotide sequence ID" value="NZ_VOOR01000003.1"/>
</dbReference>
<dbReference type="AlphaFoldDB" id="A0A5C6S328"/>
<feature type="transmembrane region" description="Helical" evidence="1">
    <location>
        <begin position="145"/>
        <end position="166"/>
    </location>
</feature>
<name>A0A5C6S328_9BACT</name>
<accession>A0A5C6S328</accession>
<proteinExistence type="predicted"/>
<comment type="caution">
    <text evidence="2">The sequence shown here is derived from an EMBL/GenBank/DDBJ whole genome shotgun (WGS) entry which is preliminary data.</text>
</comment>
<keyword evidence="1" id="KW-0472">Membrane</keyword>
<dbReference type="OrthoDB" id="839794at2"/>
<feature type="transmembrane region" description="Helical" evidence="1">
    <location>
        <begin position="60"/>
        <end position="79"/>
    </location>
</feature>
<evidence type="ECO:0000313" key="3">
    <source>
        <dbReference type="Proteomes" id="UP000321580"/>
    </source>
</evidence>
<feature type="transmembrane region" description="Helical" evidence="1">
    <location>
        <begin position="110"/>
        <end position="133"/>
    </location>
</feature>
<evidence type="ECO:0000313" key="2">
    <source>
        <dbReference type="EMBL" id="TXB68865.1"/>
    </source>
</evidence>
<gene>
    <name evidence="2" type="ORF">FRY97_02020</name>
</gene>
<evidence type="ECO:0000256" key="1">
    <source>
        <dbReference type="SAM" id="Phobius"/>
    </source>
</evidence>
<protein>
    <submittedName>
        <fullName evidence="2">Uncharacterized protein</fullName>
    </submittedName>
</protein>
<dbReference type="Proteomes" id="UP000321580">
    <property type="component" value="Unassembled WGS sequence"/>
</dbReference>
<sequence>MQWSAAAVLLGRAWQHLYWDAPYRTLFWDQEWMEGPVRWLLGVDWATYATSPATDLFVQWAVWGTGLFYLLGALSAAFIHKAGAAGRSVLYLSSISLLFLAGLYCKEKFFFAGQFFEYTLQFASPALLAWAAARTARLEEAPIRWALAIGIALTFTCHGLYAFGYYPRPGQFVFMTMSILGVDDNTAVQFLIVAGALDFVLSAFIFLPAKWARPFVGYAVLWGLATTLARPLAYAQVAAWDTVLLQWLHEAVMRAPHFLLPLALLLIVGQQSPSLPRPLQLALRPDRA</sequence>
<feature type="transmembrane region" description="Helical" evidence="1">
    <location>
        <begin position="219"/>
        <end position="239"/>
    </location>
</feature>
<organism evidence="2 3">
    <name type="scientific">Phaeodactylibacter luteus</name>
    <dbReference type="NCBI Taxonomy" id="1564516"/>
    <lineage>
        <taxon>Bacteria</taxon>
        <taxon>Pseudomonadati</taxon>
        <taxon>Bacteroidota</taxon>
        <taxon>Saprospiria</taxon>
        <taxon>Saprospirales</taxon>
        <taxon>Haliscomenobacteraceae</taxon>
        <taxon>Phaeodactylibacter</taxon>
    </lineage>
</organism>